<proteinExistence type="predicted"/>
<evidence type="ECO:0000313" key="4">
    <source>
        <dbReference type="RefSeq" id="XP_033569988.1"/>
    </source>
</evidence>
<accession>A0A6A6Y4S4</accession>
<feature type="compositionally biased region" description="Polar residues" evidence="1">
    <location>
        <begin position="118"/>
        <end position="131"/>
    </location>
</feature>
<feature type="region of interest" description="Disordered" evidence="1">
    <location>
        <begin position="42"/>
        <end position="131"/>
    </location>
</feature>
<dbReference type="AlphaFoldDB" id="A0A6A6Y4S4"/>
<reference evidence="2 4" key="1">
    <citation type="journal article" date="2020" name="Stud. Mycol.">
        <title>101 Dothideomycetes genomes: a test case for predicting lifestyles and emergence of pathogens.</title>
        <authorList>
            <person name="Haridas S."/>
            <person name="Albert R."/>
            <person name="Binder M."/>
            <person name="Bloem J."/>
            <person name="Labutti K."/>
            <person name="Salamov A."/>
            <person name="Andreopoulos B."/>
            <person name="Baker S."/>
            <person name="Barry K."/>
            <person name="Bills G."/>
            <person name="Bluhm B."/>
            <person name="Cannon C."/>
            <person name="Castanera R."/>
            <person name="Culley D."/>
            <person name="Daum C."/>
            <person name="Ezra D."/>
            <person name="Gonzalez J."/>
            <person name="Henrissat B."/>
            <person name="Kuo A."/>
            <person name="Liang C."/>
            <person name="Lipzen A."/>
            <person name="Lutzoni F."/>
            <person name="Magnuson J."/>
            <person name="Mondo S."/>
            <person name="Nolan M."/>
            <person name="Ohm R."/>
            <person name="Pangilinan J."/>
            <person name="Park H.-J."/>
            <person name="Ramirez L."/>
            <person name="Alfaro M."/>
            <person name="Sun H."/>
            <person name="Tritt A."/>
            <person name="Yoshinaga Y."/>
            <person name="Zwiers L.-H."/>
            <person name="Turgeon B."/>
            <person name="Goodwin S."/>
            <person name="Spatafora J."/>
            <person name="Crous P."/>
            <person name="Grigoriev I."/>
        </authorList>
    </citation>
    <scope>NUCLEOTIDE SEQUENCE</scope>
    <source>
        <strain evidence="2 4">CBS 304.34</strain>
    </source>
</reference>
<sequence>MLISCSLPTLSSLCSDVPADSFQLNVSQASPPGSPILIDCTRTTSSDIDGSSVGRRLARQRQEQQIAGRTAGRSLERGNLHDHSPRLRPPKRVSVPCEPLRTGGKRSGGRSLHALTAPPTSILANITQSNA</sequence>
<protein>
    <submittedName>
        <fullName evidence="2 4">Uncharacterized protein</fullName>
    </submittedName>
</protein>
<keyword evidence="3" id="KW-1185">Reference proteome</keyword>
<evidence type="ECO:0000313" key="3">
    <source>
        <dbReference type="Proteomes" id="UP000504636"/>
    </source>
</evidence>
<dbReference type="GeneID" id="54453932"/>
<feature type="compositionally biased region" description="Basic and acidic residues" evidence="1">
    <location>
        <begin position="74"/>
        <end position="85"/>
    </location>
</feature>
<reference evidence="4" key="2">
    <citation type="submission" date="2020-04" db="EMBL/GenBank/DDBJ databases">
        <authorList>
            <consortium name="NCBI Genome Project"/>
        </authorList>
    </citation>
    <scope>NUCLEOTIDE SEQUENCE</scope>
    <source>
        <strain evidence="4">CBS 304.34</strain>
    </source>
</reference>
<reference evidence="4" key="3">
    <citation type="submission" date="2025-04" db="UniProtKB">
        <authorList>
            <consortium name="RefSeq"/>
        </authorList>
    </citation>
    <scope>IDENTIFICATION</scope>
    <source>
        <strain evidence="4">CBS 304.34</strain>
    </source>
</reference>
<gene>
    <name evidence="2 4" type="ORF">BDZ99DRAFT_179273</name>
</gene>
<name>A0A6A6Y4S4_9PEZI</name>
<dbReference type="Proteomes" id="UP000504636">
    <property type="component" value="Unplaced"/>
</dbReference>
<organism evidence="2">
    <name type="scientific">Mytilinidion resinicola</name>
    <dbReference type="NCBI Taxonomy" id="574789"/>
    <lineage>
        <taxon>Eukaryota</taxon>
        <taxon>Fungi</taxon>
        <taxon>Dikarya</taxon>
        <taxon>Ascomycota</taxon>
        <taxon>Pezizomycotina</taxon>
        <taxon>Dothideomycetes</taxon>
        <taxon>Pleosporomycetidae</taxon>
        <taxon>Mytilinidiales</taxon>
        <taxon>Mytilinidiaceae</taxon>
        <taxon>Mytilinidion</taxon>
    </lineage>
</organism>
<evidence type="ECO:0000313" key="2">
    <source>
        <dbReference type="EMBL" id="KAF2803024.1"/>
    </source>
</evidence>
<evidence type="ECO:0000256" key="1">
    <source>
        <dbReference type="SAM" id="MobiDB-lite"/>
    </source>
</evidence>
<dbReference type="EMBL" id="MU003720">
    <property type="protein sequence ID" value="KAF2803024.1"/>
    <property type="molecule type" value="Genomic_DNA"/>
</dbReference>
<dbReference type="RefSeq" id="XP_033569988.1">
    <property type="nucleotide sequence ID" value="XM_033713039.1"/>
</dbReference>